<feature type="signal peptide" evidence="5">
    <location>
        <begin position="1"/>
        <end position="16"/>
    </location>
</feature>
<dbReference type="GO" id="GO:0032259">
    <property type="term" value="P:methylation"/>
    <property type="evidence" value="ECO:0007669"/>
    <property type="project" value="UniProtKB-UniRule"/>
</dbReference>
<protein>
    <submittedName>
        <fullName evidence="7">Plastid gamma-tocopherol O-methyltransferase protein</fullName>
    </submittedName>
</protein>
<dbReference type="Gene3D" id="3.40.50.150">
    <property type="entry name" value="Vaccinia Virus protein VP39"/>
    <property type="match status" value="1"/>
</dbReference>
<dbReference type="GO" id="GO:0008757">
    <property type="term" value="F:S-adenosylmethionine-dependent methyltransferase activity"/>
    <property type="evidence" value="ECO:0007669"/>
    <property type="project" value="InterPro"/>
</dbReference>
<gene>
    <name evidence="7" type="primary">gamma-Tmt</name>
</gene>
<name>Q00GL4_KARBR</name>
<feature type="region of interest" description="SAM motif I" evidence="4">
    <location>
        <begin position="106"/>
        <end position="115"/>
    </location>
</feature>
<feature type="region of interest" description="SAM motif II" evidence="4">
    <location>
        <begin position="176"/>
        <end position="184"/>
    </location>
</feature>
<evidence type="ECO:0000256" key="5">
    <source>
        <dbReference type="SAM" id="SignalP"/>
    </source>
</evidence>
<keyword evidence="2 4" id="KW-0808">Transferase</keyword>
<feature type="domain" description="Methyltransferase type 11" evidence="6">
    <location>
        <begin position="107"/>
        <end position="212"/>
    </location>
</feature>
<dbReference type="SUPFAM" id="SSF53335">
    <property type="entry name" value="S-adenosyl-L-methionine-dependent methyltransferases"/>
    <property type="match status" value="1"/>
</dbReference>
<feature type="chain" id="PRO_5030174935" evidence="5">
    <location>
        <begin position="17"/>
        <end position="339"/>
    </location>
</feature>
<evidence type="ECO:0000256" key="2">
    <source>
        <dbReference type="ARBA" id="ARBA00022679"/>
    </source>
</evidence>
<dbReference type="Pfam" id="PF08241">
    <property type="entry name" value="Methyltransf_11"/>
    <property type="match status" value="1"/>
</dbReference>
<evidence type="ECO:0000313" key="7">
    <source>
        <dbReference type="EMBL" id="ABF73021.1"/>
    </source>
</evidence>
<accession>Q00GL4</accession>
<dbReference type="InterPro" id="IPR050447">
    <property type="entry name" value="Erg6_SMT_methyltransf"/>
</dbReference>
<dbReference type="InterPro" id="IPR029063">
    <property type="entry name" value="SAM-dependent_MTases_sf"/>
</dbReference>
<reference evidence="7" key="1">
    <citation type="journal article" date="2006" name="Mol. Biol. Evol.">
        <title>Chimeric plastid proteome in the Florida 'red tide' dinoflagellate Karenia brevis.</title>
        <authorList>
            <person name="Nosenko T."/>
            <person name="Lidie K.L."/>
            <person name="Van Dolah F.M."/>
            <person name="Lindquist E."/>
            <person name="Cheng J.F."/>
            <person name="Bhattacharya D."/>
        </authorList>
    </citation>
    <scope>NUCLEOTIDE SEQUENCE</scope>
    <source>
        <strain evidence="7">Wilson</strain>
    </source>
</reference>
<organism evidence="7">
    <name type="scientific">Karenia brevis</name>
    <name type="common">Red tide dinoflagellate</name>
    <name type="synonym">Gymnodinium breve</name>
    <dbReference type="NCBI Taxonomy" id="156230"/>
    <lineage>
        <taxon>Eukaryota</taxon>
        <taxon>Sar</taxon>
        <taxon>Alveolata</taxon>
        <taxon>Dinophyceae</taxon>
        <taxon>Gymnodiniales</taxon>
        <taxon>Kareniaceae</taxon>
        <taxon>Karenia</taxon>
    </lineage>
</organism>
<dbReference type="PANTHER" id="PTHR44068">
    <property type="entry name" value="ZGC:194242"/>
    <property type="match status" value="1"/>
</dbReference>
<dbReference type="PROSITE" id="PS51581">
    <property type="entry name" value="SAM_GTMT"/>
    <property type="match status" value="1"/>
</dbReference>
<keyword evidence="1 4" id="KW-0489">Methyltransferase</keyword>
<dbReference type="InterPro" id="IPR025774">
    <property type="entry name" value="PiNMT-like"/>
</dbReference>
<evidence type="ECO:0000259" key="6">
    <source>
        <dbReference type="Pfam" id="PF08241"/>
    </source>
</evidence>
<feature type="region of interest" description="SAM motif III" evidence="4">
    <location>
        <begin position="203"/>
        <end position="212"/>
    </location>
</feature>
<keyword evidence="5" id="KW-0732">Signal</keyword>
<dbReference type="AlphaFoldDB" id="Q00GL4"/>
<keyword evidence="3 4" id="KW-0949">S-adenosyl-L-methionine</keyword>
<dbReference type="CDD" id="cd02440">
    <property type="entry name" value="AdoMet_MTases"/>
    <property type="match status" value="1"/>
</dbReference>
<evidence type="ECO:0000256" key="1">
    <source>
        <dbReference type="ARBA" id="ARBA00022603"/>
    </source>
</evidence>
<evidence type="ECO:0000256" key="3">
    <source>
        <dbReference type="ARBA" id="ARBA00022691"/>
    </source>
</evidence>
<sequence>MGLVCWLPSLIILVLAVIFHQVVLPSTWTPLSAGDELYGGIAHFYDHSTSIWEKVWGEHLHAGWYSEGEDVSSWTQENHTEAQVRMMEQLLELWPWGVPDKSRLRVLDMGCGLGGSSRFLYRNLSALGVHVEVIGITLSPWQQERATAITNHSKDIPKGEVTFQVANALSTGFAAQSFDIIWSLESAEHFPTKDLWLREVHRLLVPGGTLLCATWCHRETAEKPLWDSEKVLLGRISKNYMLPDWVPLSEYGRLSNTLGFVGFEASQRSWTVNVIPFWRAVIWSALRPSTLLRVLVALPFGGWTLIKGAITALLMMQGFQEGTLNLGVFSVKKPKKKSK</sequence>
<dbReference type="InterPro" id="IPR013216">
    <property type="entry name" value="Methyltransf_11"/>
</dbReference>
<comment type="similarity">
    <text evidence="4">Belongs to the class I-like SAM-binding methyltransferase superfamily. gTMT family.</text>
</comment>
<dbReference type="PANTHER" id="PTHR44068:SF11">
    <property type="entry name" value="GERANYL DIPHOSPHATE 2-C-METHYLTRANSFERASE"/>
    <property type="match status" value="1"/>
</dbReference>
<dbReference type="EMBL" id="DQ531594">
    <property type="protein sequence ID" value="ABF73021.1"/>
    <property type="molecule type" value="mRNA"/>
</dbReference>
<evidence type="ECO:0000256" key="4">
    <source>
        <dbReference type="PROSITE-ProRule" id="PRU00914"/>
    </source>
</evidence>
<proteinExistence type="evidence at transcript level"/>